<sequence length="226" mass="25445">MDSVNMLPRQRTFRAWQETFRTIYHRRNLWTSSPSRIAMQVGLELRILSLCVDRGEPMNEQALAGLGARLFALANFLDEDLAFLVATKYHGKCPYCLRLSFCGCPVSDRTKTFADTELAEEIANGWQIDETQLMLARIYGRRNADAGIRSVFDHLNGEFMELIEAIANLDVEAFREEIADVFAWWLGLVTLSNIPSASDLLHAHYPDACSRCGQPVCAITALCPPL</sequence>
<gene>
    <name evidence="2" type="ORF">A2304_00245</name>
</gene>
<evidence type="ECO:0000313" key="3">
    <source>
        <dbReference type="Proteomes" id="UP000176501"/>
    </source>
</evidence>
<organism evidence="2 3">
    <name type="scientific">Candidatus Uhrbacteria bacterium RIFOXYB2_FULL_57_15</name>
    <dbReference type="NCBI Taxonomy" id="1802422"/>
    <lineage>
        <taxon>Bacteria</taxon>
        <taxon>Candidatus Uhriibacteriota</taxon>
    </lineage>
</organism>
<reference evidence="2 3" key="1">
    <citation type="journal article" date="2016" name="Nat. Commun.">
        <title>Thousands of microbial genomes shed light on interconnected biogeochemical processes in an aquifer system.</title>
        <authorList>
            <person name="Anantharaman K."/>
            <person name="Brown C.T."/>
            <person name="Hug L.A."/>
            <person name="Sharon I."/>
            <person name="Castelle C.J."/>
            <person name="Probst A.J."/>
            <person name="Thomas B.C."/>
            <person name="Singh A."/>
            <person name="Wilkins M.J."/>
            <person name="Karaoz U."/>
            <person name="Brodie E.L."/>
            <person name="Williams K.H."/>
            <person name="Hubbard S.S."/>
            <person name="Banfield J.F."/>
        </authorList>
    </citation>
    <scope>NUCLEOTIDE SEQUENCE [LARGE SCALE GENOMIC DNA]</scope>
</reference>
<dbReference type="Gene3D" id="1.10.287.1080">
    <property type="entry name" value="MazG-like"/>
    <property type="match status" value="1"/>
</dbReference>
<dbReference type="AlphaFoldDB" id="A0A1F7W6L3"/>
<evidence type="ECO:0000313" key="2">
    <source>
        <dbReference type="EMBL" id="OGL98266.1"/>
    </source>
</evidence>
<dbReference type="EMBL" id="MGFE01000021">
    <property type="protein sequence ID" value="OGL98266.1"/>
    <property type="molecule type" value="Genomic_DNA"/>
</dbReference>
<protein>
    <recommendedName>
        <fullName evidence="1">NTP pyrophosphohydrolase MazG-like domain-containing protein</fullName>
    </recommendedName>
</protein>
<name>A0A1F7W6L3_9BACT</name>
<accession>A0A1F7W6L3</accession>
<dbReference type="Proteomes" id="UP000176501">
    <property type="component" value="Unassembled WGS sequence"/>
</dbReference>
<evidence type="ECO:0000259" key="1">
    <source>
        <dbReference type="Pfam" id="PF03819"/>
    </source>
</evidence>
<comment type="caution">
    <text evidence="2">The sequence shown here is derived from an EMBL/GenBank/DDBJ whole genome shotgun (WGS) entry which is preliminary data.</text>
</comment>
<dbReference type="InterPro" id="IPR004518">
    <property type="entry name" value="MazG-like_dom"/>
</dbReference>
<proteinExistence type="predicted"/>
<dbReference type="SUPFAM" id="SSF101386">
    <property type="entry name" value="all-alpha NTP pyrophosphatases"/>
    <property type="match status" value="1"/>
</dbReference>
<feature type="domain" description="NTP pyrophosphohydrolase MazG-like" evidence="1">
    <location>
        <begin position="150"/>
        <end position="189"/>
    </location>
</feature>
<dbReference type="Pfam" id="PF03819">
    <property type="entry name" value="MazG"/>
    <property type="match status" value="1"/>
</dbReference>